<dbReference type="GO" id="GO:0044877">
    <property type="term" value="F:protein-containing complex binding"/>
    <property type="evidence" value="ECO:0007669"/>
    <property type="project" value="TreeGrafter"/>
</dbReference>
<evidence type="ECO:0000259" key="1">
    <source>
        <dbReference type="Pfam" id="PF13460"/>
    </source>
</evidence>
<accession>A0A154L5H9</accession>
<organism evidence="2 3">
    <name type="scientific">Thalassospira lucentensis</name>
    <dbReference type="NCBI Taxonomy" id="168935"/>
    <lineage>
        <taxon>Bacteria</taxon>
        <taxon>Pseudomonadati</taxon>
        <taxon>Pseudomonadota</taxon>
        <taxon>Alphaproteobacteria</taxon>
        <taxon>Rhodospirillales</taxon>
        <taxon>Thalassospiraceae</taxon>
        <taxon>Thalassospira</taxon>
    </lineage>
</organism>
<dbReference type="InterPro" id="IPR036291">
    <property type="entry name" value="NAD(P)-bd_dom_sf"/>
</dbReference>
<name>A0A154L5H9_9PROT</name>
<dbReference type="SUPFAM" id="SSF51735">
    <property type="entry name" value="NAD(P)-binding Rossmann-fold domains"/>
    <property type="match status" value="1"/>
</dbReference>
<evidence type="ECO:0000313" key="2">
    <source>
        <dbReference type="EMBL" id="KZB64830.1"/>
    </source>
</evidence>
<gene>
    <name evidence="2" type="ORF">AUP42_18450</name>
</gene>
<dbReference type="PANTHER" id="PTHR12126:SF11">
    <property type="entry name" value="NADH DEHYDROGENASE [UBIQUINONE] 1 ALPHA SUBCOMPLEX SUBUNIT 9, MITOCHONDRIAL"/>
    <property type="match status" value="1"/>
</dbReference>
<dbReference type="Gene3D" id="3.40.50.720">
    <property type="entry name" value="NAD(P)-binding Rossmann-like Domain"/>
    <property type="match status" value="1"/>
</dbReference>
<dbReference type="InterPro" id="IPR016040">
    <property type="entry name" value="NAD(P)-bd_dom"/>
</dbReference>
<proteinExistence type="predicted"/>
<protein>
    <submittedName>
        <fullName evidence="2">NmrA family transcriptional regulator</fullName>
    </submittedName>
</protein>
<reference evidence="2 3" key="1">
    <citation type="submission" date="2015-12" db="EMBL/GenBank/DDBJ databases">
        <title>Genome sequence of Thalassospira lucentensis MCCC 1A02072.</title>
        <authorList>
            <person name="Lu L."/>
            <person name="Lai Q."/>
            <person name="Shao Z."/>
            <person name="Qian P."/>
        </authorList>
    </citation>
    <scope>NUCLEOTIDE SEQUENCE [LARGE SCALE GENOMIC DNA]</scope>
    <source>
        <strain evidence="2 3">MCCC 1A02072</strain>
    </source>
</reference>
<comment type="caution">
    <text evidence="2">The sequence shown here is derived from an EMBL/GenBank/DDBJ whole genome shotgun (WGS) entry which is preliminary data.</text>
</comment>
<dbReference type="InterPro" id="IPR051207">
    <property type="entry name" value="ComplexI_NDUFA9_subunit"/>
</dbReference>
<dbReference type="Proteomes" id="UP000076335">
    <property type="component" value="Unassembled WGS sequence"/>
</dbReference>
<feature type="domain" description="NAD(P)-binding" evidence="1">
    <location>
        <begin position="7"/>
        <end position="171"/>
    </location>
</feature>
<dbReference type="RefSeq" id="WP_062951538.1">
    <property type="nucleotide sequence ID" value="NZ_LPVY01000011.1"/>
</dbReference>
<dbReference type="EMBL" id="LPVY01000011">
    <property type="protein sequence ID" value="KZB64830.1"/>
    <property type="molecule type" value="Genomic_DNA"/>
</dbReference>
<sequence>MKIVIIGGTGLIGTKTVARLAAQGHDVIAASPNTGINTITGDGLAEALEGAEVVIDLANSPSFEDAAVMEFFQTSGRNLLTAAKAAGIRHHIALSVVGTDQLQGSGYFRAKKAQEDLIRASGIPFTIVHSTQFFEFVSGIANAGTIGNDVHLSTAFIQPISSDDVADAMAAFALGKPMNGIAEIAGPDRFRMHELVAKYLRAMQDPRTVIADPKAPYFGVELSEKALVPDIDARLGMNRFEDWLGHSIAAQ</sequence>
<dbReference type="OrthoDB" id="9771302at2"/>
<evidence type="ECO:0000313" key="3">
    <source>
        <dbReference type="Proteomes" id="UP000076335"/>
    </source>
</evidence>
<dbReference type="AlphaFoldDB" id="A0A154L5H9"/>
<dbReference type="PANTHER" id="PTHR12126">
    <property type="entry name" value="NADH-UBIQUINONE OXIDOREDUCTASE 39 KDA SUBUNIT-RELATED"/>
    <property type="match status" value="1"/>
</dbReference>
<dbReference type="Pfam" id="PF13460">
    <property type="entry name" value="NAD_binding_10"/>
    <property type="match status" value="1"/>
</dbReference>